<proteinExistence type="predicted"/>
<keyword evidence="4" id="KW-1003">Cell membrane</keyword>
<keyword evidence="9 15" id="KW-0472">Membrane</keyword>
<dbReference type="Gene3D" id="1.10.287.770">
    <property type="entry name" value="YojJ-like"/>
    <property type="match status" value="1"/>
</dbReference>
<comment type="catalytic activity">
    <reaction evidence="14">
        <text>Na(+)(in) = Na(+)(out)</text>
        <dbReference type="Rhea" id="RHEA:34963"/>
        <dbReference type="ChEBI" id="CHEBI:29101"/>
    </reaction>
</comment>
<evidence type="ECO:0000313" key="16">
    <source>
        <dbReference type="EMBL" id="KAI1892401.1"/>
    </source>
</evidence>
<dbReference type="Gene3D" id="1.10.3590.10">
    <property type="entry name" value="acid-sensing ion channel 1 domain"/>
    <property type="match status" value="2"/>
</dbReference>
<dbReference type="InterPro" id="IPR020903">
    <property type="entry name" value="ENaC_CS"/>
</dbReference>
<dbReference type="FunFam" id="1.10.287.820:FF:000001">
    <property type="entry name" value="acid-sensing ion channel 1 isoform X2"/>
    <property type="match status" value="1"/>
</dbReference>
<dbReference type="InterPro" id="IPR004724">
    <property type="entry name" value="ENaC_chordates"/>
</dbReference>
<evidence type="ECO:0000256" key="8">
    <source>
        <dbReference type="ARBA" id="ARBA00023065"/>
    </source>
</evidence>
<reference evidence="16" key="1">
    <citation type="submission" date="2021-01" db="EMBL/GenBank/DDBJ databases">
        <authorList>
            <person name="Zahm M."/>
            <person name="Roques C."/>
            <person name="Cabau C."/>
            <person name="Klopp C."/>
            <person name="Donnadieu C."/>
            <person name="Jouanno E."/>
            <person name="Lampietro C."/>
            <person name="Louis A."/>
            <person name="Herpin A."/>
            <person name="Echchiki A."/>
            <person name="Berthelot C."/>
            <person name="Parey E."/>
            <person name="Roest-Crollius H."/>
            <person name="Braasch I."/>
            <person name="Postlethwait J."/>
            <person name="Bobe J."/>
            <person name="Montfort J."/>
            <person name="Bouchez O."/>
            <person name="Begum T."/>
            <person name="Mejri S."/>
            <person name="Adams A."/>
            <person name="Chen W.-J."/>
            <person name="Guiguen Y."/>
        </authorList>
    </citation>
    <scope>NUCLEOTIDE SEQUENCE</scope>
    <source>
        <tissue evidence="16">Blood</tissue>
    </source>
</reference>
<evidence type="ECO:0000256" key="2">
    <source>
        <dbReference type="ARBA" id="ARBA00022448"/>
    </source>
</evidence>
<dbReference type="AlphaFoldDB" id="A0A8T3D6U0"/>
<feature type="transmembrane region" description="Helical" evidence="15">
    <location>
        <begin position="44"/>
        <end position="62"/>
    </location>
</feature>
<accession>A0A8T3D6U0</accession>
<evidence type="ECO:0000256" key="3">
    <source>
        <dbReference type="ARBA" id="ARBA00022461"/>
    </source>
</evidence>
<keyword evidence="12" id="KW-0739">Sodium transport</keyword>
<keyword evidence="6 15" id="KW-1133">Transmembrane helix</keyword>
<protein>
    <recommendedName>
        <fullName evidence="18">Acid-sensing ion channel 1</fullName>
    </recommendedName>
</protein>
<keyword evidence="17" id="KW-1185">Reference proteome</keyword>
<evidence type="ECO:0000256" key="4">
    <source>
        <dbReference type="ARBA" id="ARBA00022475"/>
    </source>
</evidence>
<dbReference type="Pfam" id="PF00858">
    <property type="entry name" value="ASC"/>
    <property type="match status" value="1"/>
</dbReference>
<dbReference type="FunFam" id="1.10.287.770:FF:000001">
    <property type="entry name" value="Acid-sensing ion channel subunit 1"/>
    <property type="match status" value="1"/>
</dbReference>
<evidence type="ECO:0000256" key="15">
    <source>
        <dbReference type="SAM" id="Phobius"/>
    </source>
</evidence>
<name>A0A8T3D6U0_9TELE</name>
<dbReference type="PROSITE" id="PS01206">
    <property type="entry name" value="ASC"/>
    <property type="match status" value="1"/>
</dbReference>
<dbReference type="FunFam" id="1.10.3590.10:FF:000002">
    <property type="entry name" value="acid-sensing ion channel 1 isoform X2"/>
    <property type="match status" value="1"/>
</dbReference>
<keyword evidence="13" id="KW-0407">Ion channel</keyword>
<evidence type="ECO:0000256" key="14">
    <source>
        <dbReference type="ARBA" id="ARBA00036239"/>
    </source>
</evidence>
<evidence type="ECO:0000313" key="17">
    <source>
        <dbReference type="Proteomes" id="UP000829720"/>
    </source>
</evidence>
<dbReference type="OrthoDB" id="6021021at2759"/>
<keyword evidence="10" id="KW-1015">Disulfide bond</keyword>
<keyword evidence="8" id="KW-0406">Ion transport</keyword>
<evidence type="ECO:0008006" key="18">
    <source>
        <dbReference type="Google" id="ProtNLM"/>
    </source>
</evidence>
<keyword evidence="3" id="KW-0894">Sodium channel</keyword>
<evidence type="ECO:0000256" key="7">
    <source>
        <dbReference type="ARBA" id="ARBA00023053"/>
    </source>
</evidence>
<evidence type="ECO:0000256" key="12">
    <source>
        <dbReference type="ARBA" id="ARBA00023201"/>
    </source>
</evidence>
<dbReference type="Gene3D" id="1.10.287.820">
    <property type="entry name" value="Acid-sensing ion channel domain"/>
    <property type="match status" value="1"/>
</dbReference>
<evidence type="ECO:0000256" key="5">
    <source>
        <dbReference type="ARBA" id="ARBA00022692"/>
    </source>
</evidence>
<gene>
    <name evidence="16" type="ORF">AGOR_G00132980</name>
</gene>
<dbReference type="PRINTS" id="PR01078">
    <property type="entry name" value="AMINACHANNEL"/>
</dbReference>
<keyword evidence="5 15" id="KW-0812">Transmembrane</keyword>
<dbReference type="GO" id="GO:0015280">
    <property type="term" value="F:ligand-gated sodium channel activity"/>
    <property type="evidence" value="ECO:0007669"/>
    <property type="project" value="InterPro"/>
</dbReference>
<evidence type="ECO:0000256" key="13">
    <source>
        <dbReference type="ARBA" id="ARBA00023303"/>
    </source>
</evidence>
<evidence type="ECO:0000256" key="11">
    <source>
        <dbReference type="ARBA" id="ARBA00023180"/>
    </source>
</evidence>
<organism evidence="16 17">
    <name type="scientific">Albula goreensis</name>
    <dbReference type="NCBI Taxonomy" id="1534307"/>
    <lineage>
        <taxon>Eukaryota</taxon>
        <taxon>Metazoa</taxon>
        <taxon>Chordata</taxon>
        <taxon>Craniata</taxon>
        <taxon>Vertebrata</taxon>
        <taxon>Euteleostomi</taxon>
        <taxon>Actinopterygii</taxon>
        <taxon>Neopterygii</taxon>
        <taxon>Teleostei</taxon>
        <taxon>Albuliformes</taxon>
        <taxon>Albulidae</taxon>
        <taxon>Albula</taxon>
    </lineage>
</organism>
<dbReference type="NCBIfam" id="TIGR00859">
    <property type="entry name" value="ENaC"/>
    <property type="match status" value="1"/>
</dbReference>
<evidence type="ECO:0000256" key="9">
    <source>
        <dbReference type="ARBA" id="ARBA00023136"/>
    </source>
</evidence>
<evidence type="ECO:0000256" key="10">
    <source>
        <dbReference type="ARBA" id="ARBA00023157"/>
    </source>
</evidence>
<dbReference type="PANTHER" id="PTHR11690">
    <property type="entry name" value="AMILORIDE-SENSITIVE SODIUM CHANNEL-RELATED"/>
    <property type="match status" value="1"/>
</dbReference>
<dbReference type="EMBL" id="JAERUA010000012">
    <property type="protein sequence ID" value="KAI1892401.1"/>
    <property type="molecule type" value="Genomic_DNA"/>
</dbReference>
<dbReference type="GO" id="GO:0005886">
    <property type="term" value="C:plasma membrane"/>
    <property type="evidence" value="ECO:0007669"/>
    <property type="project" value="UniProtKB-SubCell"/>
</dbReference>
<sequence>MCQSDAVRKAGTGSLAETGRLFLKRTTLHGLGHIFLSGSYPRRLAWLLAFLVALAFFFAWSSNRVLYFFSSPVYTKAHVLQAEQLVFPVVTICNVNLLLPRRMKRSEIFVAGRWLGLLGNNWQVPPAVREALNRQSSGNESHWNPFARFVDFRRFLPPPGGSQPSTKQLLDRIGHQLEEMLLYCRFQGQLCGHRNFTTIFTRYGKCYSFNTGQDGRPLLVTTKGGMGNGLELMLDIQQDEYLPVWGETDETSFEAGIKVQIHSQDEPPFIDQLGFGVAPGFQTFVSCQEQRLVYLPPPWGDCKMTPMESEFFDTYSISACRIDCETRYLVENCNCRMVHMPGDAPHCTPEQYKECADPALDFLVEKDSDFCVCETPCNVTRYGKELSFVKIPSKASAKYLAKKFNKSEQYIADNILVLDIFFEALNYETIEQKKAYEVAGLLGDIGGQMGLFIGASILTILEIFDYVYEVIKYQLCRCTQKKHKNTNNNEQGAVLNLDHVQRHTPCENLHPPPTYPANMLPHQPARGNFEDFTC</sequence>
<keyword evidence="11" id="KW-0325">Glycoprotein</keyword>
<evidence type="ECO:0000256" key="6">
    <source>
        <dbReference type="ARBA" id="ARBA00022989"/>
    </source>
</evidence>
<dbReference type="InterPro" id="IPR001873">
    <property type="entry name" value="ENaC"/>
</dbReference>
<keyword evidence="2" id="KW-0813">Transport</keyword>
<dbReference type="PANTHER" id="PTHR11690:SF128">
    <property type="entry name" value="ACID-SENSING ION CHANNEL 2"/>
    <property type="match status" value="1"/>
</dbReference>
<dbReference type="Proteomes" id="UP000829720">
    <property type="component" value="Unassembled WGS sequence"/>
</dbReference>
<comment type="subcellular location">
    <subcellularLocation>
        <location evidence="1">Cell membrane</location>
        <topology evidence="1">Multi-pass membrane protein</topology>
    </subcellularLocation>
</comment>
<keyword evidence="7" id="KW-0915">Sodium</keyword>
<evidence type="ECO:0000256" key="1">
    <source>
        <dbReference type="ARBA" id="ARBA00004651"/>
    </source>
</evidence>
<comment type="caution">
    <text evidence="16">The sequence shown here is derived from an EMBL/GenBank/DDBJ whole genome shotgun (WGS) entry which is preliminary data.</text>
</comment>